<accession>A0A382GSI3</accession>
<protein>
    <submittedName>
        <fullName evidence="2">Uncharacterized protein</fullName>
    </submittedName>
</protein>
<dbReference type="PANTHER" id="PTHR14463">
    <property type="entry name" value="LIPASE MATURATION FACTOR"/>
    <property type="match status" value="1"/>
</dbReference>
<keyword evidence="1" id="KW-0472">Membrane</keyword>
<dbReference type="GO" id="GO:0051604">
    <property type="term" value="P:protein maturation"/>
    <property type="evidence" value="ECO:0007669"/>
    <property type="project" value="InterPro"/>
</dbReference>
<evidence type="ECO:0000256" key="1">
    <source>
        <dbReference type="SAM" id="Phobius"/>
    </source>
</evidence>
<gene>
    <name evidence="2" type="ORF">METZ01_LOCUS230696</name>
</gene>
<dbReference type="EMBL" id="UINC01057074">
    <property type="protein sequence ID" value="SVB77842.1"/>
    <property type="molecule type" value="Genomic_DNA"/>
</dbReference>
<keyword evidence="1" id="KW-1133">Transmembrane helix</keyword>
<sequence length="84" mass="9697">MKNFLRYNFTIGSRLFLSGIALVYLIAFASLWLQVEGLFGSEGIMPIEHYFGRLASQENHLSYILRYPSLLWLDHFLKLGNTAL</sequence>
<dbReference type="PANTHER" id="PTHR14463:SF5">
    <property type="entry name" value="LIPASE MATURATION FACTOR 2"/>
    <property type="match status" value="1"/>
</dbReference>
<proteinExistence type="predicted"/>
<dbReference type="InterPro" id="IPR009613">
    <property type="entry name" value="LMF"/>
</dbReference>
<evidence type="ECO:0000313" key="2">
    <source>
        <dbReference type="EMBL" id="SVB77842.1"/>
    </source>
</evidence>
<name>A0A382GSI3_9ZZZZ</name>
<organism evidence="2">
    <name type="scientific">marine metagenome</name>
    <dbReference type="NCBI Taxonomy" id="408172"/>
    <lineage>
        <taxon>unclassified sequences</taxon>
        <taxon>metagenomes</taxon>
        <taxon>ecological metagenomes</taxon>
    </lineage>
</organism>
<feature type="non-terminal residue" evidence="2">
    <location>
        <position position="84"/>
    </location>
</feature>
<feature type="transmembrane region" description="Helical" evidence="1">
    <location>
        <begin position="12"/>
        <end position="33"/>
    </location>
</feature>
<dbReference type="AlphaFoldDB" id="A0A382GSI3"/>
<dbReference type="GO" id="GO:0005789">
    <property type="term" value="C:endoplasmic reticulum membrane"/>
    <property type="evidence" value="ECO:0007669"/>
    <property type="project" value="TreeGrafter"/>
</dbReference>
<keyword evidence="1" id="KW-0812">Transmembrane</keyword>
<reference evidence="2" key="1">
    <citation type="submission" date="2018-05" db="EMBL/GenBank/DDBJ databases">
        <authorList>
            <person name="Lanie J.A."/>
            <person name="Ng W.-L."/>
            <person name="Kazmierczak K.M."/>
            <person name="Andrzejewski T.M."/>
            <person name="Davidsen T.M."/>
            <person name="Wayne K.J."/>
            <person name="Tettelin H."/>
            <person name="Glass J.I."/>
            <person name="Rusch D."/>
            <person name="Podicherti R."/>
            <person name="Tsui H.-C.T."/>
            <person name="Winkler M.E."/>
        </authorList>
    </citation>
    <scope>NUCLEOTIDE SEQUENCE</scope>
</reference>